<protein>
    <recommendedName>
        <fullName evidence="4">DUF2550 family protein</fullName>
    </recommendedName>
</protein>
<evidence type="ECO:0000313" key="2">
    <source>
        <dbReference type="EMBL" id="NYG55449.1"/>
    </source>
</evidence>
<dbReference type="RefSeq" id="WP_179517890.1">
    <property type="nucleotide sequence ID" value="NZ_JACCAC010000001.1"/>
</dbReference>
<sequence>MPWWQWLLDVAGLLLLLLVLYGVALVVRRRYLSRHGGTFELSHRVRADRHGRGWVLGLGRYSGEELEWFRIFSLSPRPRRVWRRRELRYTDRREARGVEQMSLYAEHVVVRCATPHGEVEMAMSPSSLMGFQSWLESGPPGASWESGPVR</sequence>
<keyword evidence="1" id="KW-1133">Transmembrane helix</keyword>
<dbReference type="Proteomes" id="UP000544110">
    <property type="component" value="Unassembled WGS sequence"/>
</dbReference>
<name>A0A7Y9RWK4_9ACTN</name>
<evidence type="ECO:0000256" key="1">
    <source>
        <dbReference type="SAM" id="Phobius"/>
    </source>
</evidence>
<dbReference type="Pfam" id="PF10739">
    <property type="entry name" value="DUF2550"/>
    <property type="match status" value="1"/>
</dbReference>
<reference evidence="2 3" key="1">
    <citation type="submission" date="2020-07" db="EMBL/GenBank/DDBJ databases">
        <title>Sequencing the genomes of 1000 actinobacteria strains.</title>
        <authorList>
            <person name="Klenk H.-P."/>
        </authorList>
    </citation>
    <scope>NUCLEOTIDE SEQUENCE [LARGE SCALE GENOMIC DNA]</scope>
    <source>
        <strain evidence="2 3">DSM 24552</strain>
    </source>
</reference>
<gene>
    <name evidence="2" type="ORF">BJ989_001753</name>
</gene>
<feature type="transmembrane region" description="Helical" evidence="1">
    <location>
        <begin position="6"/>
        <end position="27"/>
    </location>
</feature>
<comment type="caution">
    <text evidence="2">The sequence shown here is derived from an EMBL/GenBank/DDBJ whole genome shotgun (WGS) entry which is preliminary data.</text>
</comment>
<proteinExistence type="predicted"/>
<keyword evidence="1" id="KW-0812">Transmembrane</keyword>
<keyword evidence="3" id="KW-1185">Reference proteome</keyword>
<dbReference type="InterPro" id="IPR019675">
    <property type="entry name" value="DUF2550"/>
</dbReference>
<accession>A0A7Y9RWK4</accession>
<dbReference type="EMBL" id="JACCAC010000001">
    <property type="protein sequence ID" value="NYG55449.1"/>
    <property type="molecule type" value="Genomic_DNA"/>
</dbReference>
<organism evidence="2 3">
    <name type="scientific">Nocardioides perillae</name>
    <dbReference type="NCBI Taxonomy" id="1119534"/>
    <lineage>
        <taxon>Bacteria</taxon>
        <taxon>Bacillati</taxon>
        <taxon>Actinomycetota</taxon>
        <taxon>Actinomycetes</taxon>
        <taxon>Propionibacteriales</taxon>
        <taxon>Nocardioidaceae</taxon>
        <taxon>Nocardioides</taxon>
    </lineage>
</organism>
<evidence type="ECO:0008006" key="4">
    <source>
        <dbReference type="Google" id="ProtNLM"/>
    </source>
</evidence>
<keyword evidence="1" id="KW-0472">Membrane</keyword>
<dbReference type="AlphaFoldDB" id="A0A7Y9RWK4"/>
<evidence type="ECO:0000313" key="3">
    <source>
        <dbReference type="Proteomes" id="UP000544110"/>
    </source>
</evidence>